<feature type="domain" description="GST N-terminal" evidence="1">
    <location>
        <begin position="1"/>
        <end position="81"/>
    </location>
</feature>
<dbReference type="Pfam" id="PF00043">
    <property type="entry name" value="GST_C"/>
    <property type="match status" value="1"/>
</dbReference>
<dbReference type="OrthoDB" id="9810080at2"/>
<dbReference type="SUPFAM" id="SSF52833">
    <property type="entry name" value="Thioredoxin-like"/>
    <property type="match status" value="1"/>
</dbReference>
<proteinExistence type="predicted"/>
<dbReference type="SFLD" id="SFLDG00358">
    <property type="entry name" value="Main_(cytGST)"/>
    <property type="match status" value="1"/>
</dbReference>
<sequence length="224" mass="25210">MITVHHLEYSQSFRVLWLMEALGVPYTLKLYARDKTTNLAPADYKAISPLGTSPVITIGDMALSETNAIIDYILDMHDDGRLRPEKGNAAREDYLFWYHASQGSLMPMLTFEAVFGVLKKRVPALLRPLIKTVLGKAEDSFVKPRLKLLMDKAEADLSRHKWFAGDSLTAADIVMSYCMESAKSRGYVTEAHINCQRWLDQMHSDPAYQAAMAKDGKSTMVFSL</sequence>
<dbReference type="AlphaFoldDB" id="A0A420WF74"/>
<protein>
    <submittedName>
        <fullName evidence="3">Glutathione S-transferase</fullName>
    </submittedName>
</protein>
<dbReference type="InterPro" id="IPR040079">
    <property type="entry name" value="Glutathione_S-Trfase"/>
</dbReference>
<dbReference type="Pfam" id="PF13409">
    <property type="entry name" value="GST_N_2"/>
    <property type="match status" value="1"/>
</dbReference>
<organism evidence="3 4">
    <name type="scientific">Litorimonas taeanensis</name>
    <dbReference type="NCBI Taxonomy" id="568099"/>
    <lineage>
        <taxon>Bacteria</taxon>
        <taxon>Pseudomonadati</taxon>
        <taxon>Pseudomonadota</taxon>
        <taxon>Alphaproteobacteria</taxon>
        <taxon>Maricaulales</taxon>
        <taxon>Robiginitomaculaceae</taxon>
    </lineage>
</organism>
<dbReference type="InterPro" id="IPR004045">
    <property type="entry name" value="Glutathione_S-Trfase_N"/>
</dbReference>
<reference evidence="3 4" key="1">
    <citation type="submission" date="2018-10" db="EMBL/GenBank/DDBJ databases">
        <title>Genomic Encyclopedia of Type Strains, Phase IV (KMG-IV): sequencing the most valuable type-strain genomes for metagenomic binning, comparative biology and taxonomic classification.</title>
        <authorList>
            <person name="Goeker M."/>
        </authorList>
    </citation>
    <scope>NUCLEOTIDE SEQUENCE [LARGE SCALE GENOMIC DNA]</scope>
    <source>
        <strain evidence="3 4">DSM 22008</strain>
    </source>
</reference>
<accession>A0A420WF74</accession>
<evidence type="ECO:0000259" key="2">
    <source>
        <dbReference type="PROSITE" id="PS50405"/>
    </source>
</evidence>
<feature type="domain" description="GST C-terminal" evidence="2">
    <location>
        <begin position="63"/>
        <end position="220"/>
    </location>
</feature>
<dbReference type="InterPro" id="IPR036282">
    <property type="entry name" value="Glutathione-S-Trfase_C_sf"/>
</dbReference>
<dbReference type="EMBL" id="RBII01000002">
    <property type="protein sequence ID" value="RKQ69633.1"/>
    <property type="molecule type" value="Genomic_DNA"/>
</dbReference>
<dbReference type="InterPro" id="IPR036249">
    <property type="entry name" value="Thioredoxin-like_sf"/>
</dbReference>
<dbReference type="PROSITE" id="PS50405">
    <property type="entry name" value="GST_CTER"/>
    <property type="match status" value="1"/>
</dbReference>
<dbReference type="SUPFAM" id="SSF47616">
    <property type="entry name" value="GST C-terminal domain-like"/>
    <property type="match status" value="1"/>
</dbReference>
<keyword evidence="3" id="KW-0808">Transferase</keyword>
<dbReference type="InParanoid" id="A0A420WF74"/>
<keyword evidence="4" id="KW-1185">Reference proteome</keyword>
<dbReference type="PROSITE" id="PS50404">
    <property type="entry name" value="GST_NTER"/>
    <property type="match status" value="1"/>
</dbReference>
<dbReference type="RefSeq" id="WP_121102519.1">
    <property type="nucleotide sequence ID" value="NZ_RBII01000002.1"/>
</dbReference>
<name>A0A420WF74_9PROT</name>
<dbReference type="PANTHER" id="PTHR44051">
    <property type="entry name" value="GLUTATHIONE S-TRANSFERASE-RELATED"/>
    <property type="match status" value="1"/>
</dbReference>
<dbReference type="InterPro" id="IPR004046">
    <property type="entry name" value="GST_C"/>
</dbReference>
<evidence type="ECO:0000259" key="1">
    <source>
        <dbReference type="PROSITE" id="PS50404"/>
    </source>
</evidence>
<dbReference type="Proteomes" id="UP000282211">
    <property type="component" value="Unassembled WGS sequence"/>
</dbReference>
<dbReference type="Gene3D" id="3.40.30.10">
    <property type="entry name" value="Glutaredoxin"/>
    <property type="match status" value="1"/>
</dbReference>
<evidence type="ECO:0000313" key="3">
    <source>
        <dbReference type="EMBL" id="RKQ69633.1"/>
    </source>
</evidence>
<dbReference type="Gene3D" id="1.20.1050.10">
    <property type="match status" value="1"/>
</dbReference>
<dbReference type="SFLD" id="SFLDS00019">
    <property type="entry name" value="Glutathione_Transferase_(cytos"/>
    <property type="match status" value="1"/>
</dbReference>
<dbReference type="SFLD" id="SFLDG01150">
    <property type="entry name" value="Main.1:_Beta-like"/>
    <property type="match status" value="1"/>
</dbReference>
<evidence type="ECO:0000313" key="4">
    <source>
        <dbReference type="Proteomes" id="UP000282211"/>
    </source>
</evidence>
<dbReference type="GO" id="GO:0016740">
    <property type="term" value="F:transferase activity"/>
    <property type="evidence" value="ECO:0007669"/>
    <property type="project" value="UniProtKB-KW"/>
</dbReference>
<dbReference type="InterPro" id="IPR010987">
    <property type="entry name" value="Glutathione-S-Trfase_C-like"/>
</dbReference>
<gene>
    <name evidence="3" type="ORF">DES40_2436</name>
</gene>
<dbReference type="CDD" id="cd03046">
    <property type="entry name" value="GST_N_GTT1_like"/>
    <property type="match status" value="1"/>
</dbReference>
<comment type="caution">
    <text evidence="3">The sequence shown here is derived from an EMBL/GenBank/DDBJ whole genome shotgun (WGS) entry which is preliminary data.</text>
</comment>
<dbReference type="PANTHER" id="PTHR44051:SF9">
    <property type="entry name" value="GLUTATHIONE S-TRANSFERASE 1"/>
    <property type="match status" value="1"/>
</dbReference>